<dbReference type="Gene3D" id="1.10.150.20">
    <property type="entry name" value="5' to 3' exonuclease, C-terminal subdomain"/>
    <property type="match status" value="1"/>
</dbReference>
<sequence>MAIRWVDAYKRFPRPSHPWTTCLAKPAAPARTPLLQTSRHRLVISRWTHYGAARSTVSRKRAGPAAADEEYPYHFDGLADASITGFDDAPVEEDWSYRPSVRGKSPKVLNLAEIRRNRKRLVEDRSTREEALLTSGPESPASVEDPAVPTEGPAKSLSDSGTAFGSGAPVKPDDASLDNKADSSSPRRNAVGVQLLSPSLQRQLFPGDPNQKPSDALTKISLQHLADNDLSPSGAATLPEISFGMPPLQGNDIREHFQRIGKQEAEPYLGLSKRFAESTLPPMPKTWCTDQPGWYRYDPLSGEAEHVQDLGDEQLVCFDVEVLYKISPYPVIATAATPRAWYSWLSPAIFADTSSPLSGVPSTLIPIATTHPDQPKIIVGHNVGYDRSKVLDEYHVKRSRNRWLDTLALHVSTKGITSVQRPAWMKRRKEKHQAKEQRSQSESLINEFEGSKDVDGPDSAFPVGKGEAWEDADRWEDVTSANALSEVARLHLGIRMDKAVRDEFGNEDITSAAQLRPDLQKLLEYCAKDVEVTHQVLQKVLPLFLLSCPHPVSFAGALTMGNPFLPIDKSWRQYIENADKKYKELDGGVKGVLWELAYKLKQRGHVEGDPWSEQLDWTPKAARWNDDFVHAIGSKAQETQAEGGDANATGSDAASAVGVSENRELMVEPKTRDDAGVELDKQSDEDTVSPNPRWLADGKIWLTGQPSLSKLGDILPYILQISYKGQPLVESREHRWITAVSKAEEPTVAAAFGKNLVFSHPDDHRLRALSDRYTFHRPSPKAKVASPFTKNRRSDWVSGLYSSPYGEICMAVLNGDLREHHADVFTQATEKFLEAGKTTVQACALDWSDVDQVVRPKESPKKPKAPRRSRDEHGIWPKWFHDLVPGGVNALPPGELDLTVRKRVAPLLLRLEWKGFPICHSREHGWLYRVPIERQSSADAGVVFTKFKDTTDSRLAADASSVYVKIPHHAGGDANVGNPMSKNFLRYIDSGVLASAPAGEGVADNGIANAAADAMNMNAQCSYWISARERILEQMDVYASEIGTMGFGDTAEKENRLGIILPRVITMGTVTRRAVEATWLTASNAKKNRVGSELKAMIRSPPGYAIVGADVDSEELWIASVMGDSQFGLHGATAIGWMTLEGTKSAGTDLHSKTAKILNTTRDNAKVFNYSRIYGAGVKHALQLLKQNNPDLSDQEATTLANNLYVATKGKKTRLKQWNKNGPSTPEDAIKSLWHGGSESYLFNTLERIATSSLPQTPALGCGVTDALKSVYLPKNGAFGTDYLPSRINWVVQSSGVDYLHLLIIGMEYLIKKYDIKARYMISLHDELRYLVEEQDKYRAALALQIVNAWTRALLCYNLGMHDLPQGVTFFSAVDIDRYLRKEVDMPCITPSQPVPLPKGESLDIDSLLKVTRGDLGIAQDEQALGPVTLTHVTSPPDLGDGLHEMYLRAQAGKDAKAVHNYIKLYNATRVQ</sequence>
<dbReference type="GO" id="GO:0005760">
    <property type="term" value="C:gamma DNA polymerase complex"/>
    <property type="evidence" value="ECO:0007669"/>
    <property type="project" value="InterPro"/>
</dbReference>
<dbReference type="InterPro" id="IPR012337">
    <property type="entry name" value="RNaseH-like_sf"/>
</dbReference>
<dbReference type="SUPFAM" id="SSF53098">
    <property type="entry name" value="Ribonuclease H-like"/>
    <property type="match status" value="1"/>
</dbReference>
<evidence type="ECO:0000256" key="1">
    <source>
        <dbReference type="ARBA" id="ARBA00031966"/>
    </source>
</evidence>
<dbReference type="InterPro" id="IPR041336">
    <property type="entry name" value="DNApol_Exo"/>
</dbReference>
<proteinExistence type="predicted"/>
<dbReference type="GO" id="GO:0006264">
    <property type="term" value="P:mitochondrial DNA replication"/>
    <property type="evidence" value="ECO:0007669"/>
    <property type="project" value="TreeGrafter"/>
</dbReference>
<dbReference type="GO" id="GO:0008408">
    <property type="term" value="F:3'-5' exonuclease activity"/>
    <property type="evidence" value="ECO:0007669"/>
    <property type="project" value="TreeGrafter"/>
</dbReference>
<dbReference type="InterPro" id="IPR001098">
    <property type="entry name" value="DNA-dir_DNA_pol_A_palm_dom"/>
</dbReference>
<dbReference type="Gene3D" id="3.30.420.390">
    <property type="match status" value="2"/>
</dbReference>
<dbReference type="InterPro" id="IPR002297">
    <property type="entry name" value="DNA-dir_DNA_pol_A_mt"/>
</dbReference>
<name>A0A8H3TNF2_9TREE</name>
<reference evidence="4" key="1">
    <citation type="submission" date="2020-07" db="EMBL/GenBank/DDBJ databases">
        <title>Draft Genome Sequence of a Deep-Sea Yeast, Naganishia (Cryptococcus) liquefaciens strain N6.</title>
        <authorList>
            <person name="Han Y.W."/>
            <person name="Kajitani R."/>
            <person name="Morimoto H."/>
            <person name="Parhat M."/>
            <person name="Tsubouchi H."/>
            <person name="Bakenova O."/>
            <person name="Ogata M."/>
            <person name="Argunhan B."/>
            <person name="Aoki R."/>
            <person name="Kajiwara S."/>
            <person name="Itoh T."/>
            <person name="Iwasaki H."/>
        </authorList>
    </citation>
    <scope>NUCLEOTIDE SEQUENCE</scope>
    <source>
        <strain evidence="4">N6</strain>
    </source>
</reference>
<feature type="region of interest" description="Disordered" evidence="2">
    <location>
        <begin position="420"/>
        <end position="461"/>
    </location>
</feature>
<dbReference type="SUPFAM" id="SSF56672">
    <property type="entry name" value="DNA/RNA polymerases"/>
    <property type="match status" value="1"/>
</dbReference>
<feature type="compositionally biased region" description="Basic and acidic residues" evidence="2">
    <location>
        <begin position="121"/>
        <end position="131"/>
    </location>
</feature>
<keyword evidence="5" id="KW-1185">Reference proteome</keyword>
<dbReference type="Pfam" id="PF18136">
    <property type="entry name" value="DNApol_Exo"/>
    <property type="match status" value="1"/>
</dbReference>
<dbReference type="PANTHER" id="PTHR10267">
    <property type="entry name" value="DNA POLYMERASE SUBUNIT GAMMA-1"/>
    <property type="match status" value="1"/>
</dbReference>
<dbReference type="SMART" id="SM00482">
    <property type="entry name" value="POLAc"/>
    <property type="match status" value="1"/>
</dbReference>
<feature type="region of interest" description="Disordered" evidence="2">
    <location>
        <begin position="636"/>
        <end position="657"/>
    </location>
</feature>
<dbReference type="GO" id="GO:0003677">
    <property type="term" value="F:DNA binding"/>
    <property type="evidence" value="ECO:0007669"/>
    <property type="project" value="InterPro"/>
</dbReference>
<dbReference type="GO" id="GO:0003887">
    <property type="term" value="F:DNA-directed DNA polymerase activity"/>
    <property type="evidence" value="ECO:0007669"/>
    <property type="project" value="InterPro"/>
</dbReference>
<organism evidence="4 5">
    <name type="scientific">Naganishia liquefaciens</name>
    <dbReference type="NCBI Taxonomy" id="104408"/>
    <lineage>
        <taxon>Eukaryota</taxon>
        <taxon>Fungi</taxon>
        <taxon>Dikarya</taxon>
        <taxon>Basidiomycota</taxon>
        <taxon>Agaricomycotina</taxon>
        <taxon>Tremellomycetes</taxon>
        <taxon>Filobasidiales</taxon>
        <taxon>Filobasidiaceae</taxon>
        <taxon>Naganishia</taxon>
    </lineage>
</organism>
<comment type="caution">
    <text evidence="4">The sequence shown here is derived from an EMBL/GenBank/DDBJ whole genome shotgun (WGS) entry which is preliminary data.</text>
</comment>
<dbReference type="EMBL" id="BLZA01000007">
    <property type="protein sequence ID" value="GHJ84361.1"/>
    <property type="molecule type" value="Genomic_DNA"/>
</dbReference>
<dbReference type="InterPro" id="IPR043502">
    <property type="entry name" value="DNA/RNA_pol_sf"/>
</dbReference>
<feature type="domain" description="DNA-directed DNA polymerase family A palm" evidence="3">
    <location>
        <begin position="1091"/>
        <end position="1336"/>
    </location>
</feature>
<dbReference type="PANTHER" id="PTHR10267:SF0">
    <property type="entry name" value="DNA POLYMERASE SUBUNIT GAMMA-1"/>
    <property type="match status" value="1"/>
</dbReference>
<dbReference type="Pfam" id="PF00476">
    <property type="entry name" value="DNA_pol_A"/>
    <property type="match status" value="1"/>
</dbReference>
<dbReference type="PRINTS" id="PR00867">
    <property type="entry name" value="DNAPOLG"/>
</dbReference>
<gene>
    <name evidence="4" type="ORF">NliqN6_0763</name>
</gene>
<evidence type="ECO:0000259" key="3">
    <source>
        <dbReference type="SMART" id="SM00482"/>
    </source>
</evidence>
<feature type="compositionally biased region" description="Basic and acidic residues" evidence="2">
    <location>
        <begin position="171"/>
        <end position="181"/>
    </location>
</feature>
<dbReference type="OrthoDB" id="5588663at2759"/>
<accession>A0A8H3TNF2</accession>
<evidence type="ECO:0000313" key="5">
    <source>
        <dbReference type="Proteomes" id="UP000620104"/>
    </source>
</evidence>
<evidence type="ECO:0000313" key="4">
    <source>
        <dbReference type="EMBL" id="GHJ84361.1"/>
    </source>
</evidence>
<dbReference type="Proteomes" id="UP000620104">
    <property type="component" value="Unassembled WGS sequence"/>
</dbReference>
<feature type="region of interest" description="Disordered" evidence="2">
    <location>
        <begin position="121"/>
        <end position="188"/>
    </location>
</feature>
<protein>
    <recommendedName>
        <fullName evidence="1">Mitochondrial DNA polymerase catalytic subunit</fullName>
    </recommendedName>
</protein>
<evidence type="ECO:0000256" key="2">
    <source>
        <dbReference type="SAM" id="MobiDB-lite"/>
    </source>
</evidence>